<evidence type="ECO:0000256" key="3">
    <source>
        <dbReference type="ARBA" id="ARBA00022737"/>
    </source>
</evidence>
<evidence type="ECO:0000259" key="8">
    <source>
        <dbReference type="PROSITE" id="PS51671"/>
    </source>
</evidence>
<name>A0A2T4TVG6_9BACT</name>
<evidence type="ECO:0000313" key="11">
    <source>
        <dbReference type="Proteomes" id="UP000241436"/>
    </source>
</evidence>
<dbReference type="GO" id="GO:0008882">
    <property type="term" value="F:[glutamate-ammonia-ligase] adenylyltransferase activity"/>
    <property type="evidence" value="ECO:0007669"/>
    <property type="project" value="InterPro"/>
</dbReference>
<dbReference type="Pfam" id="PF08335">
    <property type="entry name" value="GlnD_UR_UTase"/>
    <property type="match status" value="1"/>
</dbReference>
<sequence>MKRFQAIAKGRFAILRNRRANVVALAGDIPLSSVELSALTGALQSVLQGNHAASGLIPALRGFIADEQARILQIHRNGGTGQEVVRSITTLTDVVVTSLFQLAEAACDPGLRQGSDGCALIALGGYGRREMNPASDVDLMFVYPRRADAYLNTILHPVLSTLWDVGFVVGHCCRSIDDCVRMARTDLTSSTAMMEGRYLAGKPEIYQAFSAKLERSVFYKQAATFVKRKLQETRERHYRYGASIYVQEPHIKEGLGGLRDLHAAIWIARITQRVGVPSELVQKGLLDQEERERWDLVLDFMLRLRNELHYLYRGKNDVLSLSMQEQVAANLGFLGTAGSYGVEQFMQQYYLAAKDISQLSQQLILRCTQGRSQIEMVMRKLKARDIGDDLTQIDRCIHVTPKNRGLFREDPVRLLKVFWYAQQMGYTLSQEIKDYIRADTHLIDEGVRRSSRALGFLLAILREPKGVAATLRSMHELGVLGTYIPEFAKLTRLIQFDFYHRYTVDEHTFLAIETLEHLDEISRFYGEEFRSIASDAKRLEILRLALLLHDIGKGEGADHVHKGASLVEASLVRMGIPEPDAEAIRFLVARHLEMSHIAQRLDLDDEAIVIDFAKKVQTPDRLKMLYLLTYADIKAVGPGVWTEWKGTLLWELYMKTHTILIRGIPEGEDDLARAERIKSQLTQELSPEFGVEAVKRHLEEAPARYLLTTSFHKVASHVRLIQRVKRGEEAVSVWAAFPLAGYSEFTLCAYGRHGRFAQAVGILTANGMNILSAQIFTLTSGMVIRHFRVDNGGGAAIEDATVWDRVVADLRDVLTGGVAVRELIKSRRKAVLVQPIHKGALPPTKVEFDNVVAEAYTVLDVRTRDRLGLLYLISSTLSDLGVDLRSAKIMTEAEQVVDVFYVTNKDGSKLLDEGRREQIGLELERALSEGLN</sequence>
<keyword evidence="11" id="KW-1185">Reference proteome</keyword>
<comment type="activity regulation">
    <text evidence="7">Uridylyltransferase (UTase) activity is inhibited by glutamine, while glutamine activates uridylyl-removing (UR) activity.</text>
</comment>
<dbReference type="InterPro" id="IPR045865">
    <property type="entry name" value="ACT-like_dom_sf"/>
</dbReference>
<keyword evidence="2 7" id="KW-0548">Nucleotidyltransferase</keyword>
<dbReference type="InterPro" id="IPR043519">
    <property type="entry name" value="NT_sf"/>
</dbReference>
<dbReference type="InterPro" id="IPR005190">
    <property type="entry name" value="GlnE_rpt_dom"/>
</dbReference>
<dbReference type="InterPro" id="IPR003607">
    <property type="entry name" value="HD/PDEase_dom"/>
</dbReference>
<dbReference type="PROSITE" id="PS51671">
    <property type="entry name" value="ACT"/>
    <property type="match status" value="2"/>
</dbReference>
<dbReference type="SUPFAM" id="SSF81593">
    <property type="entry name" value="Nucleotidyltransferase substrate binding subunit/domain"/>
    <property type="match status" value="1"/>
</dbReference>
<organism evidence="10 11">
    <name type="scientific">Candidatus Methylomirabilis limnetica</name>
    <dbReference type="NCBI Taxonomy" id="2033718"/>
    <lineage>
        <taxon>Bacteria</taxon>
        <taxon>Candidatus Methylomirabilota</taxon>
        <taxon>Candidatus Methylomirabilia</taxon>
        <taxon>Candidatus Methylomirabilales</taxon>
        <taxon>Candidatus Methylomirabilaceae</taxon>
        <taxon>Candidatus Methylomirabilis</taxon>
    </lineage>
</organism>
<evidence type="ECO:0000256" key="7">
    <source>
        <dbReference type="HAMAP-Rule" id="MF_00277"/>
    </source>
</evidence>
<dbReference type="CDD" id="cd05401">
    <property type="entry name" value="NT_GlnE_GlnD_like"/>
    <property type="match status" value="1"/>
</dbReference>
<feature type="domain" description="HD" evidence="9">
    <location>
        <begin position="504"/>
        <end position="625"/>
    </location>
</feature>
<proteinExistence type="inferred from homology"/>
<dbReference type="GO" id="GO:0006808">
    <property type="term" value="P:regulation of nitrogen utilization"/>
    <property type="evidence" value="ECO:0007669"/>
    <property type="project" value="UniProtKB-UniRule"/>
</dbReference>
<dbReference type="SMART" id="SM00471">
    <property type="entry name" value="HDc"/>
    <property type="match status" value="1"/>
</dbReference>
<dbReference type="GO" id="GO:0008773">
    <property type="term" value="F:[protein-PII] uridylyltransferase activity"/>
    <property type="evidence" value="ECO:0007669"/>
    <property type="project" value="UniProtKB-UniRule"/>
</dbReference>
<accession>A0A2T4TVG6</accession>
<feature type="domain" description="ACT" evidence="8">
    <location>
        <begin position="744"/>
        <end position="826"/>
    </location>
</feature>
<feature type="domain" description="ACT" evidence="8">
    <location>
        <begin position="858"/>
        <end position="932"/>
    </location>
</feature>
<evidence type="ECO:0000256" key="5">
    <source>
        <dbReference type="ARBA" id="ARBA00022842"/>
    </source>
</evidence>
<keyword evidence="1 7" id="KW-0808">Transferase</keyword>
<dbReference type="Pfam" id="PF03710">
    <property type="entry name" value="GlnE"/>
    <property type="match status" value="1"/>
</dbReference>
<dbReference type="EC" id="2.7.7.59" evidence="7"/>
<reference evidence="10 11" key="1">
    <citation type="submission" date="2017-09" db="EMBL/GenBank/DDBJ databases">
        <title>Bloom of a denitrifying methanotroph, Candidatus Methylomirabilis limnetica, in a deep stratified lake.</title>
        <authorList>
            <person name="Graf J.S."/>
            <person name="Marchant H.K."/>
            <person name="Tienken D."/>
            <person name="Hach P.F."/>
            <person name="Brand A."/>
            <person name="Schubert C.J."/>
            <person name="Kuypers M.M."/>
            <person name="Milucka J."/>
        </authorList>
    </citation>
    <scope>NUCLEOTIDE SEQUENCE [LARGE SCALE GENOMIC DNA]</scope>
    <source>
        <strain evidence="10 11">Zug</strain>
    </source>
</reference>
<dbReference type="GO" id="GO:0008081">
    <property type="term" value="F:phosphoric diester hydrolase activity"/>
    <property type="evidence" value="ECO:0007669"/>
    <property type="project" value="UniProtKB-UniRule"/>
</dbReference>
<gene>
    <name evidence="7 10" type="primary">glnD</name>
    <name evidence="10" type="ORF">CLG94_11500</name>
</gene>
<dbReference type="EMBL" id="NVQC01000030">
    <property type="protein sequence ID" value="PTL35102.1"/>
    <property type="molecule type" value="Genomic_DNA"/>
</dbReference>
<dbReference type="OrthoDB" id="9758038at2"/>
<dbReference type="InterPro" id="IPR010043">
    <property type="entry name" value="UTase/UR"/>
</dbReference>
<dbReference type="InterPro" id="IPR006674">
    <property type="entry name" value="HD_domain"/>
</dbReference>
<evidence type="ECO:0000256" key="1">
    <source>
        <dbReference type="ARBA" id="ARBA00022679"/>
    </source>
</evidence>
<dbReference type="RefSeq" id="WP_107563703.1">
    <property type="nucleotide sequence ID" value="NZ_NVQC01000030.1"/>
</dbReference>
<dbReference type="PANTHER" id="PTHR47320">
    <property type="entry name" value="BIFUNCTIONAL URIDYLYLTRANSFERASE/URIDYLYL-REMOVING ENZYME"/>
    <property type="match status" value="1"/>
</dbReference>
<dbReference type="Pfam" id="PF01966">
    <property type="entry name" value="HD"/>
    <property type="match status" value="1"/>
</dbReference>
<dbReference type="CDD" id="cd04899">
    <property type="entry name" value="ACT_ACR-UUR-like_2"/>
    <property type="match status" value="1"/>
</dbReference>
<feature type="region of interest" description="Uridylyltransferase" evidence="7">
    <location>
        <begin position="1"/>
        <end position="385"/>
    </location>
</feature>
<comment type="function">
    <text evidence="7">Modifies, by uridylylation and deuridylylation, the PII regulatory proteins (GlnB and homologs), in response to the nitrogen status of the cell that GlnD senses through the glutamine level. Under low glutamine levels, catalyzes the conversion of the PII proteins and UTP to PII-UMP and PPi, while under higher glutamine levels, GlnD hydrolyzes PII-UMP to PII and UMP (deuridylylation). Thus, controls uridylylation state and activity of the PII proteins, and plays an important role in the regulation of nitrogen metabolism.</text>
</comment>
<dbReference type="PIRSF" id="PIRSF006288">
    <property type="entry name" value="PII_uridyltransf"/>
    <property type="match status" value="1"/>
</dbReference>
<dbReference type="InterPro" id="IPR013546">
    <property type="entry name" value="PII_UdlTrfase/GS_AdlTrfase"/>
</dbReference>
<protein>
    <recommendedName>
        <fullName evidence="7">Bifunctional uridylyltransferase/uridylyl-removing enzyme</fullName>
        <shortName evidence="7">UTase/UR</shortName>
    </recommendedName>
    <alternativeName>
        <fullName evidence="7">Bifunctional [protein-PII] modification enzyme</fullName>
    </alternativeName>
    <alternativeName>
        <fullName evidence="7">Bifunctional nitrogen sensor protein</fullName>
    </alternativeName>
    <domain>
        <recommendedName>
            <fullName evidence="7">[Protein-PII] uridylyltransferase</fullName>
            <shortName evidence="7">PII uridylyltransferase</shortName>
            <shortName evidence="7">UTase</shortName>
            <ecNumber evidence="7">2.7.7.59</ecNumber>
        </recommendedName>
    </domain>
    <domain>
        <recommendedName>
            <fullName evidence="7">[Protein-PII]-UMP uridylyl-removing enzyme</fullName>
            <shortName evidence="7">UR</shortName>
            <ecNumber evidence="7">3.1.4.-</ecNumber>
        </recommendedName>
    </domain>
</protein>
<dbReference type="PROSITE" id="PS51831">
    <property type="entry name" value="HD"/>
    <property type="match status" value="1"/>
</dbReference>
<comment type="caution">
    <text evidence="10">The sequence shown here is derived from an EMBL/GenBank/DDBJ whole genome shotgun (WGS) entry which is preliminary data.</text>
</comment>
<dbReference type="InterPro" id="IPR002912">
    <property type="entry name" value="ACT_dom"/>
</dbReference>
<evidence type="ECO:0000313" key="10">
    <source>
        <dbReference type="EMBL" id="PTL35102.1"/>
    </source>
</evidence>
<evidence type="ECO:0000256" key="4">
    <source>
        <dbReference type="ARBA" id="ARBA00022801"/>
    </source>
</evidence>
<keyword evidence="4 7" id="KW-0378">Hydrolase</keyword>
<comment type="catalytic activity">
    <reaction evidence="7">
        <text>[protein-PII]-L-tyrosine + UTP = [protein-PII]-uridylyl-L-tyrosine + diphosphate</text>
        <dbReference type="Rhea" id="RHEA:13673"/>
        <dbReference type="Rhea" id="RHEA-COMP:12147"/>
        <dbReference type="Rhea" id="RHEA-COMP:12148"/>
        <dbReference type="ChEBI" id="CHEBI:33019"/>
        <dbReference type="ChEBI" id="CHEBI:46398"/>
        <dbReference type="ChEBI" id="CHEBI:46858"/>
        <dbReference type="ChEBI" id="CHEBI:90602"/>
        <dbReference type="EC" id="2.7.7.59"/>
    </reaction>
</comment>
<dbReference type="SUPFAM" id="SSF55021">
    <property type="entry name" value="ACT-like"/>
    <property type="match status" value="2"/>
</dbReference>
<comment type="domain">
    <text evidence="7">Has four distinct domains: an N-terminal nucleotidyltransferase (NT) domain responsible for UTase activity, a central HD domain that encodes UR activity, and two C-terminal ACT domains that seem to have a role in glutamine sensing.</text>
</comment>
<comment type="caution">
    <text evidence="7">Lacks conserved residue(s) required for the propagation of feature annotation.</text>
</comment>
<comment type="similarity">
    <text evidence="7">Belongs to the GlnD family.</text>
</comment>
<reference evidence="11" key="2">
    <citation type="journal article" date="2018" name="Environ. Microbiol.">
        <title>Bloom of a denitrifying methanotroph, 'Candidatus Methylomirabilis limnetica', in a deep stratified lake.</title>
        <authorList>
            <person name="Graf J.S."/>
            <person name="Mayr M.J."/>
            <person name="Marchant H.K."/>
            <person name="Tienken D."/>
            <person name="Hach P.F."/>
            <person name="Brand A."/>
            <person name="Schubert C.J."/>
            <person name="Kuypers M.M."/>
            <person name="Milucka J."/>
        </authorList>
    </citation>
    <scope>NUCLEOTIDE SEQUENCE [LARGE SCALE GENOMIC DNA]</scope>
    <source>
        <strain evidence="11">Zug</strain>
    </source>
</reference>
<keyword evidence="6 7" id="KW-0511">Multifunctional enzyme</keyword>
<keyword evidence="3" id="KW-0677">Repeat</keyword>
<dbReference type="NCBIfam" id="TIGR01693">
    <property type="entry name" value="UTase_glnD"/>
    <property type="match status" value="1"/>
</dbReference>
<dbReference type="EC" id="3.1.4.-" evidence="7"/>
<dbReference type="SUPFAM" id="SSF81891">
    <property type="entry name" value="Poly A polymerase C-terminal region-like"/>
    <property type="match status" value="1"/>
</dbReference>
<evidence type="ECO:0000256" key="2">
    <source>
        <dbReference type="ARBA" id="ARBA00022695"/>
    </source>
</evidence>
<dbReference type="Pfam" id="PF24931">
    <property type="entry name" value="ACT_ACR9_3rd"/>
    <property type="match status" value="1"/>
</dbReference>
<dbReference type="HAMAP" id="MF_00277">
    <property type="entry name" value="PII_uridylyl_transf"/>
    <property type="match status" value="1"/>
</dbReference>
<comment type="catalytic activity">
    <reaction evidence="7">
        <text>[protein-PII]-uridylyl-L-tyrosine + H2O = [protein-PII]-L-tyrosine + UMP + H(+)</text>
        <dbReference type="Rhea" id="RHEA:48600"/>
        <dbReference type="Rhea" id="RHEA-COMP:12147"/>
        <dbReference type="Rhea" id="RHEA-COMP:12148"/>
        <dbReference type="ChEBI" id="CHEBI:15377"/>
        <dbReference type="ChEBI" id="CHEBI:15378"/>
        <dbReference type="ChEBI" id="CHEBI:46858"/>
        <dbReference type="ChEBI" id="CHEBI:57865"/>
        <dbReference type="ChEBI" id="CHEBI:90602"/>
    </reaction>
</comment>
<evidence type="ECO:0000256" key="6">
    <source>
        <dbReference type="ARBA" id="ARBA00023268"/>
    </source>
</evidence>
<evidence type="ECO:0000259" key="9">
    <source>
        <dbReference type="PROSITE" id="PS51831"/>
    </source>
</evidence>
<dbReference type="Gene3D" id="3.30.460.10">
    <property type="entry name" value="Beta Polymerase, domain 2"/>
    <property type="match status" value="1"/>
</dbReference>
<dbReference type="SUPFAM" id="SSF81301">
    <property type="entry name" value="Nucleotidyltransferase"/>
    <property type="match status" value="1"/>
</dbReference>
<dbReference type="AlphaFoldDB" id="A0A2T4TVG6"/>
<dbReference type="Gene3D" id="1.10.3090.10">
    <property type="entry name" value="cca-adding enzyme, domain 2"/>
    <property type="match status" value="1"/>
</dbReference>
<dbReference type="PANTHER" id="PTHR47320:SF1">
    <property type="entry name" value="BIFUNCTIONAL URIDYLYLTRANSFERASE_URIDYLYL-REMOVING ENZYME"/>
    <property type="match status" value="1"/>
</dbReference>
<keyword evidence="5 7" id="KW-0460">Magnesium</keyword>
<dbReference type="Proteomes" id="UP000241436">
    <property type="component" value="Unassembled WGS sequence"/>
</dbReference>
<comment type="cofactor">
    <cofactor evidence="7">
        <name>Mg(2+)</name>
        <dbReference type="ChEBI" id="CHEBI:18420"/>
    </cofactor>
</comment>